<dbReference type="EMBL" id="FNHS01000003">
    <property type="protein sequence ID" value="SDM68091.1"/>
    <property type="molecule type" value="Genomic_DNA"/>
</dbReference>
<protein>
    <submittedName>
        <fullName evidence="1">Uncharacterized protein</fullName>
    </submittedName>
</protein>
<dbReference type="AlphaFoldDB" id="A0A1G9V7E8"/>
<evidence type="ECO:0000313" key="2">
    <source>
        <dbReference type="Proteomes" id="UP000198704"/>
    </source>
</evidence>
<sequence length="70" mass="7446">MSEADPCRRALTPTEEARLFARDALRAARAAWSRPADADAAMMAVFVVLAADALFPELVSEGAGDRRPGS</sequence>
<dbReference type="STRING" id="582672.SAMN05216360_10395"/>
<dbReference type="RefSeq" id="WP_091714505.1">
    <property type="nucleotide sequence ID" value="NZ_FNHS01000003.1"/>
</dbReference>
<accession>A0A1G9V7E8</accession>
<reference evidence="2" key="1">
    <citation type="submission" date="2016-10" db="EMBL/GenBank/DDBJ databases">
        <authorList>
            <person name="Varghese N."/>
            <person name="Submissions S."/>
        </authorList>
    </citation>
    <scope>NUCLEOTIDE SEQUENCE [LARGE SCALE GENOMIC DNA]</scope>
    <source>
        <strain evidence="2">BL47</strain>
    </source>
</reference>
<name>A0A1G9V7E8_9HYPH</name>
<keyword evidence="2" id="KW-1185">Reference proteome</keyword>
<evidence type="ECO:0000313" key="1">
    <source>
        <dbReference type="EMBL" id="SDM68091.1"/>
    </source>
</evidence>
<proteinExistence type="predicted"/>
<organism evidence="1 2">
    <name type="scientific">Methylobacterium phyllostachyos</name>
    <dbReference type="NCBI Taxonomy" id="582672"/>
    <lineage>
        <taxon>Bacteria</taxon>
        <taxon>Pseudomonadati</taxon>
        <taxon>Pseudomonadota</taxon>
        <taxon>Alphaproteobacteria</taxon>
        <taxon>Hyphomicrobiales</taxon>
        <taxon>Methylobacteriaceae</taxon>
        <taxon>Methylobacterium</taxon>
    </lineage>
</organism>
<dbReference type="Proteomes" id="UP000198704">
    <property type="component" value="Unassembled WGS sequence"/>
</dbReference>
<gene>
    <name evidence="1" type="ORF">SAMN05216360_10395</name>
</gene>